<dbReference type="InterPro" id="IPR001214">
    <property type="entry name" value="SET_dom"/>
</dbReference>
<feature type="domain" description="SET" evidence="1">
    <location>
        <begin position="27"/>
        <end position="136"/>
    </location>
</feature>
<dbReference type="Pfam" id="PF00856">
    <property type="entry name" value="SET"/>
    <property type="match status" value="1"/>
</dbReference>
<protein>
    <recommendedName>
        <fullName evidence="1">SET domain-containing protein</fullName>
    </recommendedName>
</protein>
<organism evidence="2 3">
    <name type="scientific">Inquilinus limosus</name>
    <dbReference type="NCBI Taxonomy" id="171674"/>
    <lineage>
        <taxon>Bacteria</taxon>
        <taxon>Pseudomonadati</taxon>
        <taxon>Pseudomonadota</taxon>
        <taxon>Alphaproteobacteria</taxon>
        <taxon>Rhodospirillales</taxon>
        <taxon>Rhodospirillaceae</taxon>
        <taxon>Inquilinus</taxon>
    </lineage>
</organism>
<evidence type="ECO:0000313" key="2">
    <source>
        <dbReference type="EMBL" id="OWJ65863.1"/>
    </source>
</evidence>
<dbReference type="SUPFAM" id="SSF82199">
    <property type="entry name" value="SET domain"/>
    <property type="match status" value="1"/>
</dbReference>
<comment type="caution">
    <text evidence="2">The sequence shown here is derived from an EMBL/GenBank/DDBJ whole genome shotgun (WGS) entry which is preliminary data.</text>
</comment>
<name>A0A211ZKR0_9PROT</name>
<accession>A0A211ZKR0</accession>
<dbReference type="AlphaFoldDB" id="A0A211ZKR0"/>
<evidence type="ECO:0000313" key="3">
    <source>
        <dbReference type="Proteomes" id="UP000196655"/>
    </source>
</evidence>
<reference evidence="3" key="1">
    <citation type="submission" date="2017-05" db="EMBL/GenBank/DDBJ databases">
        <authorList>
            <person name="Macchi M."/>
            <person name="Festa S."/>
            <person name="Coppotelli B.M."/>
            <person name="Morelli I.S."/>
        </authorList>
    </citation>
    <scope>NUCLEOTIDE SEQUENCE [LARGE SCALE GENOMIC DNA]</scope>
    <source>
        <strain evidence="3">I</strain>
    </source>
</reference>
<dbReference type="PROSITE" id="PS50280">
    <property type="entry name" value="SET"/>
    <property type="match status" value="1"/>
</dbReference>
<keyword evidence="3" id="KW-1185">Reference proteome</keyword>
<dbReference type="InterPro" id="IPR046341">
    <property type="entry name" value="SET_dom_sf"/>
</dbReference>
<sequence length="157" mass="16879">MIGGAGSLAAMIRSTDEPPQGMTPDDKGVAVRKVAAAGRGVFATRRFARGEVICRNPVLLLDQEDWRRCEATILDDYVYAWPEEGRPRAVSLGVGSLFNASDSPNIDVEIDVAAKTLTFRAIRPVEPGQELVLDYGWGAGAADRIRGGKSRTLHVVG</sequence>
<dbReference type="Proteomes" id="UP000196655">
    <property type="component" value="Unassembled WGS sequence"/>
</dbReference>
<gene>
    <name evidence="2" type="ORF">BWR60_17675</name>
</gene>
<dbReference type="SMART" id="SM00317">
    <property type="entry name" value="SET"/>
    <property type="match status" value="1"/>
</dbReference>
<dbReference type="Gene3D" id="2.170.270.10">
    <property type="entry name" value="SET domain"/>
    <property type="match status" value="1"/>
</dbReference>
<proteinExistence type="predicted"/>
<dbReference type="EMBL" id="NHON01000031">
    <property type="protein sequence ID" value="OWJ65863.1"/>
    <property type="molecule type" value="Genomic_DNA"/>
</dbReference>
<evidence type="ECO:0000259" key="1">
    <source>
        <dbReference type="PROSITE" id="PS50280"/>
    </source>
</evidence>